<evidence type="ECO:0000256" key="1">
    <source>
        <dbReference type="SAM" id="MobiDB-lite"/>
    </source>
</evidence>
<feature type="region of interest" description="Disordered" evidence="1">
    <location>
        <begin position="444"/>
        <end position="483"/>
    </location>
</feature>
<feature type="compositionally biased region" description="Low complexity" evidence="1">
    <location>
        <begin position="138"/>
        <end position="150"/>
    </location>
</feature>
<proteinExistence type="predicted"/>
<dbReference type="Proteomes" id="UP000095283">
    <property type="component" value="Unplaced"/>
</dbReference>
<feature type="compositionally biased region" description="Basic and acidic residues" evidence="1">
    <location>
        <begin position="472"/>
        <end position="483"/>
    </location>
</feature>
<feature type="compositionally biased region" description="Low complexity" evidence="1">
    <location>
        <begin position="95"/>
        <end position="104"/>
    </location>
</feature>
<feature type="compositionally biased region" description="Polar residues" evidence="1">
    <location>
        <begin position="110"/>
        <end position="137"/>
    </location>
</feature>
<feature type="compositionally biased region" description="Polar residues" evidence="1">
    <location>
        <begin position="333"/>
        <end position="343"/>
    </location>
</feature>
<evidence type="ECO:0000313" key="2">
    <source>
        <dbReference type="Proteomes" id="UP000095283"/>
    </source>
</evidence>
<keyword evidence="2" id="KW-1185">Reference proteome</keyword>
<sequence>MGWSTTTNTSFPDSILLRSLQHSQGYKTRAPMRSCPPSSSFQGCLPPSCRQQLILHSGRPLLPLLNQLAKHGLTRELAQSELLAQQTITAVSTASSAATTSSSIFPSPIVNMSSNKSSCNSPNDNAPTQTSPTNGHMSSAPSSHPSTSTTQEIDVGSISQPASQTQAYDLSIRGSPPLNTSPSAAAEQSPVTNTRPVSSQPATPKSNAITKTNSQLPAQVGIQAPMEDNWAGIDLGDLDLFVGSTTKENEAAMSSVLDLGVANLFPDNMGAFTETPNKTNNFSIAALAQPNTSHPEIAVADQEFDRIFSSFVTEPTESTSATTSTFPFDFHSGDNNPSLSPVQFTPPDSPTANTPEPDVMGIFGGPSTSGVQTASVSTTFIPSANPAVMPSIAKRKIDTFKPTVSTATSQSSSFKKEPLLTRPVQKCNKIPVYKQKKATMIVPDEENSKIKTESNDAYSFDDDDDGGLGPMDPREKLDAEVQE</sequence>
<feature type="region of interest" description="Disordered" evidence="1">
    <location>
        <begin position="171"/>
        <end position="214"/>
    </location>
</feature>
<feature type="compositionally biased region" description="Low complexity" evidence="1">
    <location>
        <begin position="319"/>
        <end position="328"/>
    </location>
</feature>
<evidence type="ECO:0000313" key="3">
    <source>
        <dbReference type="WBParaSite" id="Hba_02648"/>
    </source>
</evidence>
<accession>A0A1I7WD22</accession>
<feature type="region of interest" description="Disordered" evidence="1">
    <location>
        <begin position="95"/>
        <end position="154"/>
    </location>
</feature>
<protein>
    <submittedName>
        <fullName evidence="3">UBA domain-containing protein</fullName>
    </submittedName>
</protein>
<dbReference type="AlphaFoldDB" id="A0A1I7WD22"/>
<feature type="compositionally biased region" description="Polar residues" evidence="1">
    <location>
        <begin position="189"/>
        <end position="214"/>
    </location>
</feature>
<feature type="region of interest" description="Disordered" evidence="1">
    <location>
        <begin position="319"/>
        <end position="373"/>
    </location>
</feature>
<dbReference type="WBParaSite" id="Hba_02648">
    <property type="protein sequence ID" value="Hba_02648"/>
    <property type="gene ID" value="Hba_02648"/>
</dbReference>
<name>A0A1I7WD22_HETBA</name>
<reference evidence="3" key="1">
    <citation type="submission" date="2016-11" db="UniProtKB">
        <authorList>
            <consortium name="WormBaseParasite"/>
        </authorList>
    </citation>
    <scope>IDENTIFICATION</scope>
</reference>
<organism evidence="2 3">
    <name type="scientific">Heterorhabditis bacteriophora</name>
    <name type="common">Entomopathogenic nematode worm</name>
    <dbReference type="NCBI Taxonomy" id="37862"/>
    <lineage>
        <taxon>Eukaryota</taxon>
        <taxon>Metazoa</taxon>
        <taxon>Ecdysozoa</taxon>
        <taxon>Nematoda</taxon>
        <taxon>Chromadorea</taxon>
        <taxon>Rhabditida</taxon>
        <taxon>Rhabditina</taxon>
        <taxon>Rhabditomorpha</taxon>
        <taxon>Strongyloidea</taxon>
        <taxon>Heterorhabditidae</taxon>
        <taxon>Heterorhabditis</taxon>
    </lineage>
</organism>